<dbReference type="SUPFAM" id="SSF52047">
    <property type="entry name" value="RNI-like"/>
    <property type="match status" value="1"/>
</dbReference>
<evidence type="ECO:0000313" key="8">
    <source>
        <dbReference type="Ensembl" id="ENSOSIP00000036413.1"/>
    </source>
</evidence>
<organism evidence="8 9">
    <name type="scientific">Oryzias sinensis</name>
    <name type="common">Chinese medaka</name>
    <dbReference type="NCBI Taxonomy" id="183150"/>
    <lineage>
        <taxon>Eukaryota</taxon>
        <taxon>Metazoa</taxon>
        <taxon>Chordata</taxon>
        <taxon>Craniata</taxon>
        <taxon>Vertebrata</taxon>
        <taxon>Euteleostomi</taxon>
        <taxon>Actinopterygii</taxon>
        <taxon>Neopterygii</taxon>
        <taxon>Teleostei</taxon>
        <taxon>Neoteleostei</taxon>
        <taxon>Acanthomorphata</taxon>
        <taxon>Ovalentaria</taxon>
        <taxon>Atherinomorphae</taxon>
        <taxon>Beloniformes</taxon>
        <taxon>Adrianichthyidae</taxon>
        <taxon>Oryziinae</taxon>
        <taxon>Oryzias</taxon>
    </lineage>
</organism>
<keyword evidence="9" id="KW-1185">Reference proteome</keyword>
<dbReference type="SMART" id="SM01288">
    <property type="entry name" value="FISNA"/>
    <property type="match status" value="1"/>
</dbReference>
<reference evidence="8" key="2">
    <citation type="submission" date="2025-09" db="UniProtKB">
        <authorList>
            <consortium name="Ensembl"/>
        </authorList>
    </citation>
    <scope>IDENTIFICATION</scope>
</reference>
<dbReference type="Pfam" id="PF17779">
    <property type="entry name" value="WHD_NOD2"/>
    <property type="match status" value="1"/>
</dbReference>
<dbReference type="Ensembl" id="ENSOSIT00000038380.1">
    <property type="protein sequence ID" value="ENSOSIP00000036413.1"/>
    <property type="gene ID" value="ENSOSIG00000018097.1"/>
</dbReference>
<sequence>MKQEELADGLQSRSPAVCRDKVQSGLKKKFQCLFEGITKAGDPTLLNEIYTELFITEGGRGELNEEHEVRQIEAASRKANRAETSIRQEELFQLPAGRPEPIRTVMTKGVAGIGKTVLTQKFTLDWAEGKAHQNLHFTFPFTFRELNVLKEEKFSLVELVHHFFPETKQVGICSFEDFQVLFIFDGLDESRLPLDFHKTRILKDPRKSTSVADLLTNLIRGNLLPSALLWITTRPAAANQIPAECVDMVTEVRGFNDPQKEEYFRKRFRDEEQASRIISHIKRSRSLHIMCHIPVFCWITATVLEDLLKSRGRGELPKSLTEMYIHFLVVQAKVKKVKYDGGDETDPHWSPESRKMMESLGKLAFEQLQKGNLIFYESDLTECGIDIRAASVYSGVFTQVFREERGLYQDKVFCFIHLSVQEFLAALHVHLTFITSGLNLMEEEQSQISQPEQRSPVQLYQSAVKKALQSPNGHLDLFLRFLLGLSLQTNQNLLRGLLTQTGSSSQTNQETVQFIKKKISEDLSAEKSINLFHCLNELNDGSLVEQIQQVLRSGRLSTEKLSPAQWSALVFILLSSEEDLEEFDLKKYSPSEEALLRLLPVIKASNKALLKDCNLSEKSCAALSSVLSSQSSRLRHLDLSINNLQDSGVKLLSAGLESPHCKLKTLSSWTSSSITAPEHTFLSDCRLENCSLTENNCEALVSALKKNPSNLTELDLSENQNLQDSGVLHLCGFLESPDCRLQTLRSDSMFVLPISCKDLVSALKKNPFNLTELDLSGTSLQDSGVLHLCGFLKIPDCRLQTLRSDSMFLLPSD</sequence>
<dbReference type="InterPro" id="IPR032675">
    <property type="entry name" value="LRR_dom_sf"/>
</dbReference>
<keyword evidence="5" id="KW-0547">Nucleotide-binding</keyword>
<dbReference type="GeneTree" id="ENSGT01150000286915"/>
<dbReference type="PROSITE" id="PS50837">
    <property type="entry name" value="NACHT"/>
    <property type="match status" value="1"/>
</dbReference>
<evidence type="ECO:0000256" key="3">
    <source>
        <dbReference type="ARBA" id="ARBA00022614"/>
    </source>
</evidence>
<protein>
    <recommendedName>
        <fullName evidence="7">NACHT domain-containing protein</fullName>
    </recommendedName>
</protein>
<dbReference type="AlphaFoldDB" id="A0A8C7Z264"/>
<keyword evidence="6" id="KW-0067">ATP-binding</keyword>
<reference evidence="8" key="1">
    <citation type="submission" date="2025-08" db="UniProtKB">
        <authorList>
            <consortium name="Ensembl"/>
        </authorList>
    </citation>
    <scope>IDENTIFICATION</scope>
</reference>
<evidence type="ECO:0000256" key="2">
    <source>
        <dbReference type="ARBA" id="ARBA00022490"/>
    </source>
</evidence>
<comment type="subcellular location">
    <subcellularLocation>
        <location evidence="1">Cytoplasm</location>
    </subcellularLocation>
</comment>
<dbReference type="Proteomes" id="UP000694383">
    <property type="component" value="Unplaced"/>
</dbReference>
<dbReference type="Pfam" id="PF17776">
    <property type="entry name" value="NLRC4_HD2"/>
    <property type="match status" value="1"/>
</dbReference>
<evidence type="ECO:0000259" key="7">
    <source>
        <dbReference type="PROSITE" id="PS50837"/>
    </source>
</evidence>
<dbReference type="Pfam" id="PF14484">
    <property type="entry name" value="FISNA"/>
    <property type="match status" value="1"/>
</dbReference>
<dbReference type="FunFam" id="3.40.50.300:FF:001524">
    <property type="entry name" value="Si:dkey-126g1.7"/>
    <property type="match status" value="1"/>
</dbReference>
<dbReference type="GO" id="GO:0005737">
    <property type="term" value="C:cytoplasm"/>
    <property type="evidence" value="ECO:0007669"/>
    <property type="project" value="UniProtKB-SubCell"/>
</dbReference>
<evidence type="ECO:0000256" key="6">
    <source>
        <dbReference type="ARBA" id="ARBA00022840"/>
    </source>
</evidence>
<dbReference type="GO" id="GO:0005524">
    <property type="term" value="F:ATP binding"/>
    <property type="evidence" value="ECO:0007669"/>
    <property type="project" value="UniProtKB-KW"/>
</dbReference>
<dbReference type="Pfam" id="PF05729">
    <property type="entry name" value="NACHT"/>
    <property type="match status" value="1"/>
</dbReference>
<dbReference type="InterPro" id="IPR027417">
    <property type="entry name" value="P-loop_NTPase"/>
</dbReference>
<evidence type="ECO:0000256" key="5">
    <source>
        <dbReference type="ARBA" id="ARBA00022741"/>
    </source>
</evidence>
<dbReference type="PANTHER" id="PTHR24106">
    <property type="entry name" value="NACHT, LRR AND CARD DOMAINS-CONTAINING"/>
    <property type="match status" value="1"/>
</dbReference>
<dbReference type="InterPro" id="IPR007111">
    <property type="entry name" value="NACHT_NTPase"/>
</dbReference>
<dbReference type="Gene3D" id="3.40.50.300">
    <property type="entry name" value="P-loop containing nucleotide triphosphate hydrolases"/>
    <property type="match status" value="1"/>
</dbReference>
<evidence type="ECO:0000256" key="1">
    <source>
        <dbReference type="ARBA" id="ARBA00004496"/>
    </source>
</evidence>
<dbReference type="InterPro" id="IPR051261">
    <property type="entry name" value="NLR"/>
</dbReference>
<proteinExistence type="predicted"/>
<dbReference type="InterPro" id="IPR001611">
    <property type="entry name" value="Leu-rich_rpt"/>
</dbReference>
<evidence type="ECO:0000256" key="4">
    <source>
        <dbReference type="ARBA" id="ARBA00022737"/>
    </source>
</evidence>
<dbReference type="InterPro" id="IPR029495">
    <property type="entry name" value="NACHT-assoc"/>
</dbReference>
<keyword evidence="2" id="KW-0963">Cytoplasm</keyword>
<evidence type="ECO:0000313" key="9">
    <source>
        <dbReference type="Proteomes" id="UP000694383"/>
    </source>
</evidence>
<dbReference type="SMART" id="SM00368">
    <property type="entry name" value="LRR_RI"/>
    <property type="match status" value="5"/>
</dbReference>
<dbReference type="InterPro" id="IPR041075">
    <property type="entry name" value="NOD1/2_WH"/>
</dbReference>
<accession>A0A8C7Z264</accession>
<keyword evidence="4" id="KW-0677">Repeat</keyword>
<dbReference type="Pfam" id="PF13516">
    <property type="entry name" value="LRR_6"/>
    <property type="match status" value="3"/>
</dbReference>
<dbReference type="Gene3D" id="3.80.10.10">
    <property type="entry name" value="Ribonuclease Inhibitor"/>
    <property type="match status" value="1"/>
</dbReference>
<dbReference type="InterPro" id="IPR041267">
    <property type="entry name" value="NLRP_HD2"/>
</dbReference>
<name>A0A8C7Z264_9TELE</name>
<keyword evidence="3" id="KW-0433">Leucine-rich repeat</keyword>
<feature type="domain" description="NACHT" evidence="7">
    <location>
        <begin position="103"/>
        <end position="237"/>
    </location>
</feature>